<reference evidence="2 3" key="1">
    <citation type="submission" date="2014-04" db="EMBL/GenBank/DDBJ databases">
        <title>Evolutionary Origins and Diversification of the Mycorrhizal Mutualists.</title>
        <authorList>
            <consortium name="DOE Joint Genome Institute"/>
            <consortium name="Mycorrhizal Genomics Consortium"/>
            <person name="Kohler A."/>
            <person name="Kuo A."/>
            <person name="Nagy L.G."/>
            <person name="Floudas D."/>
            <person name="Copeland A."/>
            <person name="Barry K.W."/>
            <person name="Cichocki N."/>
            <person name="Veneault-Fourrey C."/>
            <person name="LaButti K."/>
            <person name="Lindquist E.A."/>
            <person name="Lipzen A."/>
            <person name="Lundell T."/>
            <person name="Morin E."/>
            <person name="Murat C."/>
            <person name="Riley R."/>
            <person name="Ohm R."/>
            <person name="Sun H."/>
            <person name="Tunlid A."/>
            <person name="Henrissat B."/>
            <person name="Grigoriev I.V."/>
            <person name="Hibbett D.S."/>
            <person name="Martin F."/>
        </authorList>
    </citation>
    <scope>NUCLEOTIDE SEQUENCE [LARGE SCALE GENOMIC DNA]</scope>
    <source>
        <strain evidence="2 3">Koide BX008</strain>
    </source>
</reference>
<organism evidence="2 3">
    <name type="scientific">Amanita muscaria (strain Koide BX008)</name>
    <dbReference type="NCBI Taxonomy" id="946122"/>
    <lineage>
        <taxon>Eukaryota</taxon>
        <taxon>Fungi</taxon>
        <taxon>Dikarya</taxon>
        <taxon>Basidiomycota</taxon>
        <taxon>Agaricomycotina</taxon>
        <taxon>Agaricomycetes</taxon>
        <taxon>Agaricomycetidae</taxon>
        <taxon>Agaricales</taxon>
        <taxon>Pluteineae</taxon>
        <taxon>Amanitaceae</taxon>
        <taxon>Amanita</taxon>
    </lineage>
</organism>
<evidence type="ECO:0000313" key="2">
    <source>
        <dbReference type="EMBL" id="KIL64385.1"/>
    </source>
</evidence>
<protein>
    <recommendedName>
        <fullName evidence="4">Secreted protein</fullName>
    </recommendedName>
</protein>
<sequence length="101" mass="11585">MLFQIPDLLLWTCSLSFTIVMLCKRETILPSRTKASRCEDTLHRPSCKLLQNALRVASGGEMNDGGRSFEVRFNAPHSSVRTQWPRTTLRVRRILCPLLKL</sequence>
<dbReference type="HOGENOM" id="CLU_2290971_0_0_1"/>
<dbReference type="AlphaFoldDB" id="A0A0C2SMB8"/>
<feature type="signal peptide" evidence="1">
    <location>
        <begin position="1"/>
        <end position="16"/>
    </location>
</feature>
<accession>A0A0C2SMB8</accession>
<dbReference type="Proteomes" id="UP000054549">
    <property type="component" value="Unassembled WGS sequence"/>
</dbReference>
<dbReference type="InParanoid" id="A0A0C2SMB8"/>
<evidence type="ECO:0000256" key="1">
    <source>
        <dbReference type="SAM" id="SignalP"/>
    </source>
</evidence>
<proteinExistence type="predicted"/>
<keyword evidence="1" id="KW-0732">Signal</keyword>
<feature type="chain" id="PRO_5002155767" description="Secreted protein" evidence="1">
    <location>
        <begin position="17"/>
        <end position="101"/>
    </location>
</feature>
<keyword evidence="3" id="KW-1185">Reference proteome</keyword>
<name>A0A0C2SMB8_AMAMK</name>
<gene>
    <name evidence="2" type="ORF">M378DRAFT_596023</name>
</gene>
<evidence type="ECO:0000313" key="3">
    <source>
        <dbReference type="Proteomes" id="UP000054549"/>
    </source>
</evidence>
<evidence type="ECO:0008006" key="4">
    <source>
        <dbReference type="Google" id="ProtNLM"/>
    </source>
</evidence>
<dbReference type="EMBL" id="KN818250">
    <property type="protein sequence ID" value="KIL64385.1"/>
    <property type="molecule type" value="Genomic_DNA"/>
</dbReference>